<accession>A0A6N3HC72</accession>
<dbReference type="PROSITE" id="PS51257">
    <property type="entry name" value="PROKAR_LIPOPROTEIN"/>
    <property type="match status" value="1"/>
</dbReference>
<feature type="chain" id="PRO_5027122226" evidence="2">
    <location>
        <begin position="30"/>
        <end position="287"/>
    </location>
</feature>
<evidence type="ECO:0000256" key="1">
    <source>
        <dbReference type="SAM" id="MobiDB-lite"/>
    </source>
</evidence>
<organism evidence="3">
    <name type="scientific">Clostridium symbiosum</name>
    <name type="common">Bacteroides symbiosus</name>
    <dbReference type="NCBI Taxonomy" id="1512"/>
    <lineage>
        <taxon>Bacteria</taxon>
        <taxon>Bacillati</taxon>
        <taxon>Bacillota</taxon>
        <taxon>Clostridia</taxon>
        <taxon>Lachnospirales</taxon>
        <taxon>Lachnospiraceae</taxon>
        <taxon>Otoolea</taxon>
    </lineage>
</organism>
<proteinExistence type="predicted"/>
<name>A0A6N3HC72_CLOSY</name>
<sequence>MISSSVRKSLGCVLIGCMVFLYGCGSSGAAGGTVNETAGTAAGVQNETQTVSGDGETATENGDADGPSYSQNGRQFEILEVKEKYLLVSAVDMAYGLYTAGHGPVLEDEDGNAIQVSDLEPGMIVELTWNGMIQESYPGQFSYDRLRLTGRTGSRELLLYQQIIKELAKKDSGLNDGIGECYFDFTGVSSLTAAEKEGLAYMGGSSFGVFGSQATAEELAEAGILDREKGIENGLLVTIEEISSEGDTVKCNAKKYRSGTGAYYLSDITAVYSDGEWSYNIGSEAIS</sequence>
<gene>
    <name evidence="3" type="ORF">CSLFYP84_03639</name>
</gene>
<dbReference type="RefSeq" id="WP_044902394.1">
    <property type="nucleotide sequence ID" value="NZ_CACRUA010000050.1"/>
</dbReference>
<dbReference type="AlphaFoldDB" id="A0A6N3HC72"/>
<feature type="signal peptide" evidence="2">
    <location>
        <begin position="1"/>
        <end position="29"/>
    </location>
</feature>
<keyword evidence="2" id="KW-0732">Signal</keyword>
<dbReference type="EMBL" id="CACRUA010000050">
    <property type="protein sequence ID" value="VYU73489.1"/>
    <property type="molecule type" value="Genomic_DNA"/>
</dbReference>
<evidence type="ECO:0000313" key="3">
    <source>
        <dbReference type="EMBL" id="VYU73489.1"/>
    </source>
</evidence>
<reference evidence="3" key="1">
    <citation type="submission" date="2019-11" db="EMBL/GenBank/DDBJ databases">
        <authorList>
            <person name="Feng L."/>
        </authorList>
    </citation>
    <scope>NUCLEOTIDE SEQUENCE</scope>
    <source>
        <strain evidence="3">CsymbiosumLFYP84</strain>
    </source>
</reference>
<protein>
    <submittedName>
        <fullName evidence="3">Uncharacterized protein</fullName>
    </submittedName>
</protein>
<evidence type="ECO:0000256" key="2">
    <source>
        <dbReference type="SAM" id="SignalP"/>
    </source>
</evidence>
<feature type="region of interest" description="Disordered" evidence="1">
    <location>
        <begin position="43"/>
        <end position="71"/>
    </location>
</feature>
<feature type="compositionally biased region" description="Polar residues" evidence="1">
    <location>
        <begin position="43"/>
        <end position="52"/>
    </location>
</feature>